<dbReference type="EMBL" id="UGPP01000001">
    <property type="protein sequence ID" value="STY71299.1"/>
    <property type="molecule type" value="Genomic_DNA"/>
</dbReference>
<gene>
    <name evidence="2" type="ORF">NCTC10571_01455</name>
</gene>
<feature type="coiled-coil region" evidence="1">
    <location>
        <begin position="1849"/>
        <end position="1901"/>
    </location>
</feature>
<reference evidence="2 3" key="1">
    <citation type="submission" date="2018-06" db="EMBL/GenBank/DDBJ databases">
        <authorList>
            <consortium name="Pathogen Informatics"/>
            <person name="Doyle S."/>
        </authorList>
    </citation>
    <scope>NUCLEOTIDE SEQUENCE [LARGE SCALE GENOMIC DNA]</scope>
    <source>
        <strain evidence="2 3">NCTC10571</strain>
    </source>
</reference>
<accession>A0A378NUF1</accession>
<protein>
    <submittedName>
        <fullName evidence="2">Uncharacterized protein</fullName>
    </submittedName>
</protein>
<dbReference type="RefSeq" id="WP_115151657.1">
    <property type="nucleotide sequence ID" value="NZ_UGPP01000001.1"/>
</dbReference>
<evidence type="ECO:0000313" key="3">
    <source>
        <dbReference type="Proteomes" id="UP000255234"/>
    </source>
</evidence>
<sequence length="2132" mass="244125">MDNEKIEKTQNKNDDSFSTRGIVKAAVALAATTAFFYKTGRIKSLSNKLNKGYMLTKDIQRAYDARLSGDVTLSNVKNFYNDIRASRLKRKDEFEQNPIILDVNSNSNFFGYINSLSNIKNKQLSVANKQFIKKYYINPTRQMFDNSISENIDENSRNRFYNYIRDMSYSLGNFEKMSRIRQKYKFKEENKQALIDIDSFLQKQYNDFDNKKSEVIKQVNNQFDELYNKAFDIDKLEKEFGHKKNTFVETLLDDRAATIEDILKNKSKLRKTNIYHKDNDQTFLDDIIDNIEQLRKNIREQHGEEAEKRFLNITPDKKGLRVNSKNELYSIGIIRNIQNDLLNIGANTLPGKILRLRSFEQRNKAPFFMFYEEGTFDPVLASLTNKNNLTNNKYLDSSYYQLGKDLYKVLDNGSLEEVKLKDDLHLISGIYGTEQKLIRQIMGQTRYKESSNSIFNKLDLFQDREEYSGNIIERFKSIFTKFDNPEWRYNKFNKFFNPTNSQKEELTEQYNKRNTDPFSYNYAIQYTNDYNLLNSFFKENIYDINRKSINELNVQSTEAKDYLQIILNSNDDEIIDNLLTYNAERKNDILNKNLEDIINRIYNDKYSAQQSIKLKTDREGSNLSTSIFDIFNTEPNNETASIVNQLKVEITKEAFLQEAKNTVKNSEQQYDYKSIFNMIEGISDNQEKEYAMQLASHTIFENKTGINIFNHDRTSDSLWKEITRVNSILNSSDDETDRIVRENLYNIVKKRVNNLESIPGQGLEDIEDPQELPEWIHIGNTVTPISIINNLNNLTKLKNNTTKSFTQFIAGRDDPGNITTLSLVPYFFVSRLSDDLNKIGLGFSKDSTGSTHELIANFAFKRILPAAIAGTYLEWADDTSQELTGTSISGALANSVANVDLTTRKLFDTIGLTDWLKKEKQINPIMQYWGDHNEFMSYDERKEWYESGYEPVRKGAWWTFGGVNEARGSEISYWQPSFARRINSDYKDKSLYDGYFDKWSHSLLPTPSNPFSPIFAILDPYWLEDKHEDDRPYAISGNMFAEGTPWGAILNSTIGEYIKPKIELHPYRLNNGIDLYAMLHQINDYIKNKAQDLSEQNTFSLKGSSIEPVQSVNYNSINNNSSIYSINIHNDGNNHVTITDSTTTVNNNYNSIPQIVNSNNVYLSNGYYNTVNLKPITFNDLDSQADEVSVSEYMHNELLDQNNNYYQNNSIVTDSNGNLNILKFYKQHINEDYYDFSLEDSLRLDKVINGDNSGLKSTLINAIEKINPLDTIKKINENTKKTGLSNNQNIDNNDDNENISEDKLKFYTPSQNMDILNNSYEIAELINAKKGSDFVKDSATSFRLLAGMYGYIANLTIGLGDNTAKTIATSSDINSFSRTFWDMNLGGAGGDVMEIVRRVIPDFKRGTRINPLMNEMPDWLPERFKFGDPFTLIPKGEMRLPGAGYESLNELHPDIYGDYGAFDRFKILADIAPFTPEFKLWKNIATKTIKDPSLIEEMDEILNRVNQQGKKHDFYDYKVVGKNLNYENVVVSEVLGYGKFRSGDTIYKLAGVRVKGNDQETAQDVLNKYIHVGDIITVATDQDIITGTNKDKDSTINAAVIDANGQNVANLMLENNDAVKKKGDTSAPATLLNYSPLQKILAYGSEIIAHTDIPWISDQFLRVRSPLESYSAEQVYGTPYQSWSHPINTFLLPAIERAIHEPSIMPKFIYNQLKNTKNIPKKLSDAMFLFGDRGAFIGAALSSLLYPKNGKMIMKGASLSSDILNILRFAHGSNGYTSEIFSGVGLGYNIAKFLEKDTKIGAVIGGLSGLVYRAILGDTNWIPDRTIKKWNTEEYFDRLTYLKYMGLYHIAAEKAKEEEDIDIEKLQKDLEKQEEIRHVLSDKLEKIKEALNDTKNSSEKNNLLKLVNSKINALEPQETIVKGGEWTHTALIYKKAAENTITALKPGASWSQILTALPTNDREYFIEFVKERNPEKRNDILKIVSPQLKKALLISWGKIKNIDDEDIEDENKNFFNNHFLPSEAWVGWRPDVDLKDIKVKTIDNEAMNLSDFGFYESQLRDPNVINATPINMYDSNISNLNNNIKKILEGQGLKDVDVSISTSANGTATQIIANIATFTGLSEINNMINNSF</sequence>
<dbReference type="Proteomes" id="UP000255234">
    <property type="component" value="Unassembled WGS sequence"/>
</dbReference>
<evidence type="ECO:0000256" key="1">
    <source>
        <dbReference type="SAM" id="Coils"/>
    </source>
</evidence>
<evidence type="ECO:0000313" key="2">
    <source>
        <dbReference type="EMBL" id="STY71299.1"/>
    </source>
</evidence>
<name>A0A378NUF1_9FIRM</name>
<organism evidence="2 3">
    <name type="scientific">Megamonas hypermegale</name>
    <dbReference type="NCBI Taxonomy" id="158847"/>
    <lineage>
        <taxon>Bacteria</taxon>
        <taxon>Bacillati</taxon>
        <taxon>Bacillota</taxon>
        <taxon>Negativicutes</taxon>
        <taxon>Selenomonadales</taxon>
        <taxon>Selenomonadaceae</taxon>
        <taxon>Megamonas</taxon>
    </lineage>
</organism>
<proteinExistence type="predicted"/>
<keyword evidence="1" id="KW-0175">Coiled coil</keyword>